<gene>
    <name evidence="1" type="ORF">OESDEN_18777</name>
</gene>
<reference evidence="1 2" key="1">
    <citation type="submission" date="2014-03" db="EMBL/GenBank/DDBJ databases">
        <title>Draft genome of the hookworm Oesophagostomum dentatum.</title>
        <authorList>
            <person name="Mitreva M."/>
        </authorList>
    </citation>
    <scope>NUCLEOTIDE SEQUENCE [LARGE SCALE GENOMIC DNA]</scope>
    <source>
        <strain evidence="1 2">OD-Hann</strain>
    </source>
</reference>
<dbReference type="AlphaFoldDB" id="A0A0B1SDD6"/>
<dbReference type="Proteomes" id="UP000053660">
    <property type="component" value="Unassembled WGS sequence"/>
</dbReference>
<proteinExistence type="predicted"/>
<evidence type="ECO:0000313" key="2">
    <source>
        <dbReference type="Proteomes" id="UP000053660"/>
    </source>
</evidence>
<accession>A0A0B1SDD6</accession>
<organism evidence="1 2">
    <name type="scientific">Oesophagostomum dentatum</name>
    <name type="common">Nodular worm</name>
    <dbReference type="NCBI Taxonomy" id="61180"/>
    <lineage>
        <taxon>Eukaryota</taxon>
        <taxon>Metazoa</taxon>
        <taxon>Ecdysozoa</taxon>
        <taxon>Nematoda</taxon>
        <taxon>Chromadorea</taxon>
        <taxon>Rhabditida</taxon>
        <taxon>Rhabditina</taxon>
        <taxon>Rhabditomorpha</taxon>
        <taxon>Strongyloidea</taxon>
        <taxon>Strongylidae</taxon>
        <taxon>Oesophagostomum</taxon>
    </lineage>
</organism>
<protein>
    <submittedName>
        <fullName evidence="1">Uncharacterized protein</fullName>
    </submittedName>
</protein>
<name>A0A0B1SDD6_OESDE</name>
<dbReference type="EMBL" id="KN588443">
    <property type="protein sequence ID" value="KHJ81537.1"/>
    <property type="molecule type" value="Genomic_DNA"/>
</dbReference>
<evidence type="ECO:0000313" key="1">
    <source>
        <dbReference type="EMBL" id="KHJ81537.1"/>
    </source>
</evidence>
<keyword evidence="2" id="KW-1185">Reference proteome</keyword>
<sequence>MLQFSEVINSRSMERLEEVKADCEERLSDLKPVRPAPSDFCGRLIRRGYRSEYLKRDLWGCLLSTITSAQYEKCFLIVKTFCEDNCYCDDLD</sequence>